<evidence type="ECO:0000256" key="5">
    <source>
        <dbReference type="ARBA" id="ARBA00047319"/>
    </source>
</evidence>
<dbReference type="PANTHER" id="PTHR43201:SF5">
    <property type="entry name" value="MEDIUM-CHAIN ACYL-COA LIGASE ACSF2, MITOCHONDRIAL"/>
    <property type="match status" value="1"/>
</dbReference>
<feature type="domain" description="AMP-dependent synthetase/ligase" evidence="7">
    <location>
        <begin position="4"/>
        <end position="72"/>
    </location>
</feature>
<dbReference type="Proteomes" id="UP000004810">
    <property type="component" value="Unassembled WGS sequence"/>
</dbReference>
<dbReference type="InterPro" id="IPR025110">
    <property type="entry name" value="AMP-bd_C"/>
</dbReference>
<evidence type="ECO:0000256" key="2">
    <source>
        <dbReference type="ARBA" id="ARBA00022598"/>
    </source>
</evidence>
<accession>J9EZX6</accession>
<dbReference type="Pfam" id="PF13193">
    <property type="entry name" value="AMP-binding_C"/>
    <property type="match status" value="1"/>
</dbReference>
<evidence type="ECO:0000313" key="9">
    <source>
        <dbReference type="EMBL" id="EJW88156.1"/>
    </source>
</evidence>
<reference evidence="10" key="1">
    <citation type="submission" date="2012-08" db="EMBL/GenBank/DDBJ databases">
        <title>The Genome Sequence of Wuchereria bancrofti.</title>
        <authorList>
            <person name="Nutman T.B."/>
            <person name="Fink D.L."/>
            <person name="Russ C."/>
            <person name="Young S."/>
            <person name="Zeng Q."/>
            <person name="Koehrsen M."/>
            <person name="Alvarado L."/>
            <person name="Berlin A."/>
            <person name="Chapman S.B."/>
            <person name="Chen Z."/>
            <person name="Freedman E."/>
            <person name="Gellesch M."/>
            <person name="Goldberg J."/>
            <person name="Griggs A."/>
            <person name="Gujja S."/>
            <person name="Heilman E.R."/>
            <person name="Heiman D."/>
            <person name="Hepburn T."/>
            <person name="Howarth C."/>
            <person name="Jen D."/>
            <person name="Larson L."/>
            <person name="Lewis B."/>
            <person name="Mehta T."/>
            <person name="Park D."/>
            <person name="Pearson M."/>
            <person name="Roberts A."/>
            <person name="Saif S."/>
            <person name="Shea T."/>
            <person name="Shenoy N."/>
            <person name="Sisk P."/>
            <person name="Stolte C."/>
            <person name="Sykes S."/>
            <person name="Walk T."/>
            <person name="White J."/>
            <person name="Yandava C."/>
            <person name="Haas B."/>
            <person name="Henn M.R."/>
            <person name="Nusbaum C."/>
            <person name="Birren B."/>
        </authorList>
    </citation>
    <scope>NUCLEOTIDE SEQUENCE [LARGE SCALE GENOMIC DNA]</scope>
    <source>
        <strain evidence="10">NA</strain>
    </source>
</reference>
<dbReference type="GO" id="GO:0006631">
    <property type="term" value="P:fatty acid metabolic process"/>
    <property type="evidence" value="ECO:0007669"/>
    <property type="project" value="TreeGrafter"/>
</dbReference>
<dbReference type="AlphaFoldDB" id="J9EZX6"/>
<proteinExistence type="inferred from homology"/>
<comment type="catalytic activity">
    <reaction evidence="5">
        <text>octanoate + ATP + CoA = octanoyl-CoA + AMP + diphosphate</text>
        <dbReference type="Rhea" id="RHEA:33631"/>
        <dbReference type="ChEBI" id="CHEBI:25646"/>
        <dbReference type="ChEBI" id="CHEBI:30616"/>
        <dbReference type="ChEBI" id="CHEBI:33019"/>
        <dbReference type="ChEBI" id="CHEBI:57287"/>
        <dbReference type="ChEBI" id="CHEBI:57386"/>
        <dbReference type="ChEBI" id="CHEBI:456215"/>
    </reaction>
</comment>
<dbReference type="InterPro" id="IPR000873">
    <property type="entry name" value="AMP-dep_synth/lig_dom"/>
</dbReference>
<dbReference type="EMBL" id="ADBV01000189">
    <property type="protein sequence ID" value="EJW88156.1"/>
    <property type="molecule type" value="Genomic_DNA"/>
</dbReference>
<sequence>MRDLQVCYGTTETSPVSFMSLRDEQPEERVKSVGYIMDHLESAVVDSEGIILPRGERGEVLVRGYSVMKYYWNNERQTKEEITADRWYHTGDIGIIHENGSLSIVGRKKDMIVVGVPDERYGEVVCAWIRLRDSAGDITEEDIRDFCKGRIAHFKIPRYILFKKENEFPLTVTGKIKKYEIRELSKIELGLEQIKRHVDHFNGEWVFDVQAEKHVAKPRG</sequence>
<dbReference type="GO" id="GO:0031956">
    <property type="term" value="F:medium-chain fatty acid-CoA ligase activity"/>
    <property type="evidence" value="ECO:0007669"/>
    <property type="project" value="UniProtKB-EC"/>
</dbReference>
<evidence type="ECO:0000256" key="3">
    <source>
        <dbReference type="ARBA" id="ARBA00037247"/>
    </source>
</evidence>
<comment type="function">
    <text evidence="3">Acyl-CoA synthases catalyze the initial reaction in fatty acid metabolism, by forming a thioester with CoA. Has some preference toward medium-chain substrates. Plays a role in adipocyte differentiation.</text>
</comment>
<gene>
    <name evidence="9" type="ORF">WUBG_00936</name>
</gene>
<evidence type="ECO:0000259" key="7">
    <source>
        <dbReference type="Pfam" id="PF00501"/>
    </source>
</evidence>
<dbReference type="PANTHER" id="PTHR43201">
    <property type="entry name" value="ACYL-COA SYNTHETASE"/>
    <property type="match status" value="1"/>
</dbReference>
<evidence type="ECO:0000256" key="4">
    <source>
        <dbReference type="ARBA" id="ARBA00039638"/>
    </source>
</evidence>
<evidence type="ECO:0000256" key="6">
    <source>
        <dbReference type="ARBA" id="ARBA00048277"/>
    </source>
</evidence>
<protein>
    <recommendedName>
        <fullName evidence="4">Medium-chain acyl-CoA ligase ACSF2, mitochondrial</fullName>
    </recommendedName>
</protein>
<comment type="caution">
    <text evidence="9">The sequence shown here is derived from an EMBL/GenBank/DDBJ whole genome shotgun (WGS) entry which is preliminary data.</text>
</comment>
<evidence type="ECO:0000313" key="10">
    <source>
        <dbReference type="Proteomes" id="UP000004810"/>
    </source>
</evidence>
<name>J9EZX6_WUCBA</name>
<organism evidence="9 10">
    <name type="scientific">Wuchereria bancrofti</name>
    <dbReference type="NCBI Taxonomy" id="6293"/>
    <lineage>
        <taxon>Eukaryota</taxon>
        <taxon>Metazoa</taxon>
        <taxon>Ecdysozoa</taxon>
        <taxon>Nematoda</taxon>
        <taxon>Chromadorea</taxon>
        <taxon>Rhabditida</taxon>
        <taxon>Spirurina</taxon>
        <taxon>Spiruromorpha</taxon>
        <taxon>Filarioidea</taxon>
        <taxon>Onchocercidae</taxon>
        <taxon>Wuchereria</taxon>
    </lineage>
</organism>
<keyword evidence="2" id="KW-0436">Ligase</keyword>
<comment type="similarity">
    <text evidence="1">Belongs to the ATP-dependent AMP-binding enzyme family.</text>
</comment>
<dbReference type="Gene3D" id="3.40.50.12780">
    <property type="entry name" value="N-terminal domain of ligase-like"/>
    <property type="match status" value="1"/>
</dbReference>
<dbReference type="Pfam" id="PF00501">
    <property type="entry name" value="AMP-binding"/>
    <property type="match status" value="1"/>
</dbReference>
<feature type="domain" description="AMP-binding enzyme C-terminal" evidence="8">
    <location>
        <begin position="110"/>
        <end position="175"/>
    </location>
</feature>
<comment type="catalytic activity">
    <reaction evidence="6">
        <text>a medium-chain fatty acid + ATP + CoA = a medium-chain fatty acyl-CoA + AMP + diphosphate</text>
        <dbReference type="Rhea" id="RHEA:48340"/>
        <dbReference type="ChEBI" id="CHEBI:30616"/>
        <dbReference type="ChEBI" id="CHEBI:33019"/>
        <dbReference type="ChEBI" id="CHEBI:57287"/>
        <dbReference type="ChEBI" id="CHEBI:59558"/>
        <dbReference type="ChEBI" id="CHEBI:90546"/>
        <dbReference type="ChEBI" id="CHEBI:456215"/>
        <dbReference type="EC" id="6.2.1.2"/>
    </reaction>
</comment>
<evidence type="ECO:0000259" key="8">
    <source>
        <dbReference type="Pfam" id="PF13193"/>
    </source>
</evidence>
<dbReference type="Gene3D" id="3.30.300.30">
    <property type="match status" value="1"/>
</dbReference>
<dbReference type="InterPro" id="IPR045851">
    <property type="entry name" value="AMP-bd_C_sf"/>
</dbReference>
<dbReference type="InterPro" id="IPR042099">
    <property type="entry name" value="ANL_N_sf"/>
</dbReference>
<evidence type="ECO:0000256" key="1">
    <source>
        <dbReference type="ARBA" id="ARBA00006432"/>
    </source>
</evidence>
<dbReference type="SUPFAM" id="SSF56801">
    <property type="entry name" value="Acetyl-CoA synthetase-like"/>
    <property type="match status" value="1"/>
</dbReference>